<dbReference type="Gene3D" id="3.40.50.10860">
    <property type="entry name" value="Leucine Dehydrogenase, chain A, domain 1"/>
    <property type="match status" value="1"/>
</dbReference>
<dbReference type="GO" id="GO:0050661">
    <property type="term" value="F:NADP binding"/>
    <property type="evidence" value="ECO:0007669"/>
    <property type="project" value="TreeGrafter"/>
</dbReference>
<dbReference type="InterPro" id="IPR036291">
    <property type="entry name" value="NAD(P)-bd_dom_sf"/>
</dbReference>
<keyword evidence="3" id="KW-0057">Aromatic amino acid biosynthesis</keyword>
<dbReference type="PANTHER" id="PTHR21089:SF1">
    <property type="entry name" value="BIFUNCTIONAL 3-DEHYDROQUINATE DEHYDRATASE_SHIKIMATE DEHYDROGENASE, CHLOROPLASTIC"/>
    <property type="match status" value="1"/>
</dbReference>
<dbReference type="SUPFAM" id="SSF51735">
    <property type="entry name" value="NAD(P)-binding Rossmann-fold domains"/>
    <property type="match status" value="1"/>
</dbReference>
<dbReference type="CDD" id="cd01065">
    <property type="entry name" value="NAD_bind_Shikimate_DH"/>
    <property type="match status" value="1"/>
</dbReference>
<evidence type="ECO:0000256" key="3">
    <source>
        <dbReference type="ARBA" id="ARBA00023141"/>
    </source>
</evidence>
<dbReference type="SUPFAM" id="SSF53223">
    <property type="entry name" value="Aminoacid dehydrogenase-like, N-terminal domain"/>
    <property type="match status" value="1"/>
</dbReference>
<comment type="pathway">
    <text evidence="1">Metabolic intermediate biosynthesis; chorismate biosynthesis; chorismate from D-erythrose 4-phosphate and phosphoenolpyruvate: step 4/7.</text>
</comment>
<dbReference type="PANTHER" id="PTHR21089">
    <property type="entry name" value="SHIKIMATE DEHYDROGENASE"/>
    <property type="match status" value="1"/>
</dbReference>
<dbReference type="InterPro" id="IPR046346">
    <property type="entry name" value="Aminoacid_DH-like_N_sf"/>
</dbReference>
<dbReference type="InterPro" id="IPR013708">
    <property type="entry name" value="Shikimate_DH-bd_N"/>
</dbReference>
<organism evidence="4 5">
    <name type="scientific">Candidatus Amulumruptor caecigallinarius</name>
    <dbReference type="NCBI Taxonomy" id="2109911"/>
    <lineage>
        <taxon>Bacteria</taxon>
        <taxon>Pseudomonadati</taxon>
        <taxon>Bacteroidota</taxon>
        <taxon>Bacteroidia</taxon>
        <taxon>Bacteroidales</taxon>
        <taxon>Muribaculaceae</taxon>
        <taxon>Candidatus Amulumruptor</taxon>
    </lineage>
</organism>
<comment type="caution">
    <text evidence="4">The sequence shown here is derived from an EMBL/GenBank/DDBJ whole genome shotgun (WGS) entry which is preliminary data.</text>
</comment>
<proteinExistence type="predicted"/>
<dbReference type="GO" id="GO:0009423">
    <property type="term" value="P:chorismate biosynthetic process"/>
    <property type="evidence" value="ECO:0007669"/>
    <property type="project" value="TreeGrafter"/>
</dbReference>
<keyword evidence="2" id="KW-0560">Oxidoreductase</keyword>
<keyword evidence="3" id="KW-0028">Amino-acid biosynthesis</keyword>
<dbReference type="InterPro" id="IPR022893">
    <property type="entry name" value="Shikimate_DH_fam"/>
</dbReference>
<dbReference type="GO" id="GO:0004764">
    <property type="term" value="F:shikimate 3-dehydrogenase (NADP+) activity"/>
    <property type="evidence" value="ECO:0007669"/>
    <property type="project" value="InterPro"/>
</dbReference>
<dbReference type="GO" id="GO:0009073">
    <property type="term" value="P:aromatic amino acid family biosynthetic process"/>
    <property type="evidence" value="ECO:0007669"/>
    <property type="project" value="UniProtKB-KW"/>
</dbReference>
<accession>A0A4Q0UAP3</accession>
<name>A0A4Q0UAP3_9BACT</name>
<evidence type="ECO:0000313" key="4">
    <source>
        <dbReference type="EMBL" id="HJE38986.1"/>
    </source>
</evidence>
<reference evidence="4" key="2">
    <citation type="submission" date="2021-09" db="EMBL/GenBank/DDBJ databases">
        <authorList>
            <person name="Gilroy R."/>
        </authorList>
    </citation>
    <scope>NUCLEOTIDE SEQUENCE</scope>
    <source>
        <strain evidence="4">4100</strain>
    </source>
</reference>
<sequence length="249" mass="27798">MPNESIYGLIGYPLTHSFSQQYFNRKFDAEGIAARYENFEIPEIGDFTEIIKRHPTLRGLNVTIPYKEQVIPYLDELDPDTAEIGAVNVIKFIRKGNKLRLKGYNSDVIGFADSLSPLLTPDMKHALVLGTGGAAKAVMQALKKLGISATLVSRTPAEGRYTYDDLTAEIMADNLLIVNTTPLGMYPHMDECPAIPYQHLTPSHLCYDLLYNPDVTLFMRKAAEQGAATKNGLEMLLLQAFAAWNIWQQ</sequence>
<dbReference type="Proteomes" id="UP000711407">
    <property type="component" value="Unassembled WGS sequence"/>
</dbReference>
<evidence type="ECO:0000256" key="2">
    <source>
        <dbReference type="ARBA" id="ARBA00023002"/>
    </source>
</evidence>
<dbReference type="AlphaFoldDB" id="A0A4Q0UAP3"/>
<evidence type="ECO:0000256" key="1">
    <source>
        <dbReference type="ARBA" id="ARBA00004871"/>
    </source>
</evidence>
<dbReference type="Pfam" id="PF08501">
    <property type="entry name" value="Shikimate_dh_N"/>
    <property type="match status" value="1"/>
</dbReference>
<dbReference type="GO" id="GO:0019632">
    <property type="term" value="P:shikimate metabolic process"/>
    <property type="evidence" value="ECO:0007669"/>
    <property type="project" value="TreeGrafter"/>
</dbReference>
<dbReference type="GO" id="GO:0005829">
    <property type="term" value="C:cytosol"/>
    <property type="evidence" value="ECO:0007669"/>
    <property type="project" value="TreeGrafter"/>
</dbReference>
<gene>
    <name evidence="4" type="ORF">K8V47_04415</name>
</gene>
<dbReference type="Gene3D" id="3.40.50.720">
    <property type="entry name" value="NAD(P)-binding Rossmann-like Domain"/>
    <property type="match status" value="1"/>
</dbReference>
<protein>
    <submittedName>
        <fullName evidence="4">Shikimate dehydrogenase</fullName>
    </submittedName>
</protein>
<evidence type="ECO:0000313" key="5">
    <source>
        <dbReference type="Proteomes" id="UP000711407"/>
    </source>
</evidence>
<dbReference type="EMBL" id="DYXT01000026">
    <property type="protein sequence ID" value="HJE38986.1"/>
    <property type="molecule type" value="Genomic_DNA"/>
</dbReference>
<reference evidence="4" key="1">
    <citation type="journal article" date="2021" name="PeerJ">
        <title>Extensive microbial diversity within the chicken gut microbiome revealed by metagenomics and culture.</title>
        <authorList>
            <person name="Gilroy R."/>
            <person name="Ravi A."/>
            <person name="Getino M."/>
            <person name="Pursley I."/>
            <person name="Horton D.L."/>
            <person name="Alikhan N.F."/>
            <person name="Baker D."/>
            <person name="Gharbi K."/>
            <person name="Hall N."/>
            <person name="Watson M."/>
            <person name="Adriaenssens E.M."/>
            <person name="Foster-Nyarko E."/>
            <person name="Jarju S."/>
            <person name="Secka A."/>
            <person name="Antonio M."/>
            <person name="Oren A."/>
            <person name="Chaudhuri R.R."/>
            <person name="La Ragione R."/>
            <person name="Hildebrand F."/>
            <person name="Pallen M.J."/>
        </authorList>
    </citation>
    <scope>NUCLEOTIDE SEQUENCE</scope>
    <source>
        <strain evidence="4">4100</strain>
    </source>
</reference>